<protein>
    <submittedName>
        <fullName evidence="2">Replication initiator protein</fullName>
    </submittedName>
</protein>
<sequence>MRVQPVERIDMCTNPFFLSSMPGIPLPCGKCLECCMAHSRMWIGRIMDEASLHDKNCCITLTYEQTDGNLSKRDFQLFMKRLRKALSPIKIRFYCSGEYGGKGNRPHYHCIIFGWYPDDLQYYFSKKGVDFYKSKFVSDIWSRGYILVSPCSYKAVKYCAKYLTKLDKRIHDVPPFTLMSRSPGIGADSIKTEYAVTGQIFRDGKCYQIPRYYIDKLEKAGYNVDMIKARRRFIAQSRSDEYLDPAKLAYQRHVGNEKLKRLRGG</sequence>
<feature type="domain" description="Replication-associated protein ORF2/G2P" evidence="1">
    <location>
        <begin position="56"/>
        <end position="166"/>
    </location>
</feature>
<name>A0A8F5XVF2_9VIRU</name>
<accession>A0A8F5XVF2</accession>
<dbReference type="EMBL" id="MZ089762">
    <property type="protein sequence ID" value="QXP45051.1"/>
    <property type="molecule type" value="Genomic_DNA"/>
</dbReference>
<organism evidence="2">
    <name type="scientific">Microvirus mar16</name>
    <dbReference type="NCBI Taxonomy" id="2851148"/>
    <lineage>
        <taxon>Viruses</taxon>
        <taxon>Monodnaviria</taxon>
        <taxon>Sangervirae</taxon>
        <taxon>Phixviricota</taxon>
        <taxon>Malgrandaviricetes</taxon>
        <taxon>Petitvirales</taxon>
        <taxon>Microviridae</taxon>
    </lineage>
</organism>
<proteinExistence type="predicted"/>
<dbReference type="Pfam" id="PF23343">
    <property type="entry name" value="REP_ORF2-G2P"/>
    <property type="match status" value="1"/>
</dbReference>
<evidence type="ECO:0000313" key="2">
    <source>
        <dbReference type="EMBL" id="QXP45051.1"/>
    </source>
</evidence>
<evidence type="ECO:0000259" key="1">
    <source>
        <dbReference type="Pfam" id="PF23343"/>
    </source>
</evidence>
<dbReference type="InterPro" id="IPR056906">
    <property type="entry name" value="ORF2/G2P_dom"/>
</dbReference>
<reference evidence="2" key="1">
    <citation type="submission" date="2021-04" db="EMBL/GenBank/DDBJ databases">
        <title>Genomes of microviruses identified in yellow-bellied marmot fecal samples.</title>
        <authorList>
            <person name="Varsani A."/>
            <person name="Kraberger S."/>
            <person name="Chatterjee A."/>
            <person name="Richet C."/>
            <person name="Fontenele R.S."/>
            <person name="Schmidlin K."/>
            <person name="Blumstein D.T."/>
        </authorList>
    </citation>
    <scope>NUCLEOTIDE SEQUENCE</scope>
    <source>
        <strain evidence="2">Mar16</strain>
    </source>
</reference>